<reference evidence="3" key="1">
    <citation type="submission" date="2022-07" db="EMBL/GenBank/DDBJ databases">
        <title>Draft genome sequence of Zalerion maritima ATCC 34329, a (micro)plastics degrading marine fungus.</title>
        <authorList>
            <person name="Paco A."/>
            <person name="Goncalves M.F.M."/>
            <person name="Rocha-Santos T.A.P."/>
            <person name="Alves A."/>
        </authorList>
    </citation>
    <scope>NUCLEOTIDE SEQUENCE</scope>
    <source>
        <strain evidence="3">ATCC 34329</strain>
    </source>
</reference>
<dbReference type="Proteomes" id="UP001201980">
    <property type="component" value="Unassembled WGS sequence"/>
</dbReference>
<dbReference type="AlphaFoldDB" id="A0AAD5WWX8"/>
<feature type="coiled-coil region" evidence="1">
    <location>
        <begin position="303"/>
        <end position="421"/>
    </location>
</feature>
<keyword evidence="2" id="KW-0472">Membrane</keyword>
<evidence type="ECO:0000256" key="1">
    <source>
        <dbReference type="SAM" id="Coils"/>
    </source>
</evidence>
<keyword evidence="1" id="KW-0175">Coiled coil</keyword>
<evidence type="ECO:0000313" key="3">
    <source>
        <dbReference type="EMBL" id="KAJ2905790.1"/>
    </source>
</evidence>
<name>A0AAD5WWX8_9PEZI</name>
<feature type="coiled-coil region" evidence="1">
    <location>
        <begin position="530"/>
        <end position="616"/>
    </location>
</feature>
<evidence type="ECO:0000313" key="4">
    <source>
        <dbReference type="Proteomes" id="UP001201980"/>
    </source>
</evidence>
<feature type="transmembrane region" description="Helical" evidence="2">
    <location>
        <begin position="16"/>
        <end position="38"/>
    </location>
</feature>
<evidence type="ECO:0000256" key="2">
    <source>
        <dbReference type="SAM" id="Phobius"/>
    </source>
</evidence>
<sequence>MDNLYNYLFGEDRANVWSWSFDLFVMIMFLLFFGIGLWMNSSNETNTRTITTKTAYSGYEGVDASLDLEDPEQPCGQCDQYNEEMDAMNKHYLEAIRVLQQQHLEAINEKHSKLKICAKDRDDRTAERDAARNEAWSFEREAEINWTLWKTASKSEAVAQIRLGAVQKELEKLKSSAFVPVSSPFALGEATKSALEAQLLEKDSANAQLQEQLTNQDDTMTQLREQLAIQATTITDLETSASQPAAAASTNIAAESASNALVLKDRVIKEHENTIQMKGNTIQHLQATLQSCQQAFYAAQYQVRQVQEQDQKAQEKAEALMKTEQGLRQRERAMDDKSKELHDFVAQQGEKIESLEATVAQLQSTDWRHQYVEVVARERQQVVDAAKEEIGQRDQKIEALQAELNQERQNHEETVFEYEMKTGELAGEIEKEKRQSEKNMALEAEKNKARVHGPKENVRHDLQHEVIIRDKEIEELRKQATELTDRAEGAELELALNKEADKVLRERVGIPVGDQSQGMEDEGEPNPNFAAGYLQAIEQAKAEAERTRAQVEGAKKGNKDGDSKDRKITKLRVRIAEVEKERDGAIKKNVPLLNDKRCLEKELQSAREKLQSINEGYGINI</sequence>
<keyword evidence="2" id="KW-0812">Transmembrane</keyword>
<organism evidence="3 4">
    <name type="scientific">Zalerion maritima</name>
    <dbReference type="NCBI Taxonomy" id="339359"/>
    <lineage>
        <taxon>Eukaryota</taxon>
        <taxon>Fungi</taxon>
        <taxon>Dikarya</taxon>
        <taxon>Ascomycota</taxon>
        <taxon>Pezizomycotina</taxon>
        <taxon>Sordariomycetes</taxon>
        <taxon>Lulworthiomycetidae</taxon>
        <taxon>Lulworthiales</taxon>
        <taxon>Lulworthiaceae</taxon>
        <taxon>Zalerion</taxon>
    </lineage>
</organism>
<protein>
    <submittedName>
        <fullName evidence="3">Uncharacterized protein</fullName>
    </submittedName>
</protein>
<keyword evidence="4" id="KW-1185">Reference proteome</keyword>
<accession>A0AAD5WWX8</accession>
<gene>
    <name evidence="3" type="ORF">MKZ38_004467</name>
</gene>
<proteinExistence type="predicted"/>
<feature type="coiled-coil region" evidence="1">
    <location>
        <begin position="192"/>
        <end position="226"/>
    </location>
</feature>
<dbReference type="EMBL" id="JAKWBI020000025">
    <property type="protein sequence ID" value="KAJ2905790.1"/>
    <property type="molecule type" value="Genomic_DNA"/>
</dbReference>
<comment type="caution">
    <text evidence="3">The sequence shown here is derived from an EMBL/GenBank/DDBJ whole genome shotgun (WGS) entry which is preliminary data.</text>
</comment>
<keyword evidence="2" id="KW-1133">Transmembrane helix</keyword>